<evidence type="ECO:0000256" key="1">
    <source>
        <dbReference type="SAM" id="MobiDB-lite"/>
    </source>
</evidence>
<evidence type="ECO:0000256" key="3">
    <source>
        <dbReference type="SAM" id="SignalP"/>
    </source>
</evidence>
<comment type="caution">
    <text evidence="4">The sequence shown here is derived from an EMBL/GenBank/DDBJ whole genome shotgun (WGS) entry which is preliminary data.</text>
</comment>
<proteinExistence type="predicted"/>
<feature type="signal peptide" evidence="3">
    <location>
        <begin position="1"/>
        <end position="23"/>
    </location>
</feature>
<feature type="compositionally biased region" description="Low complexity" evidence="1">
    <location>
        <begin position="133"/>
        <end position="143"/>
    </location>
</feature>
<keyword evidence="2" id="KW-0472">Membrane</keyword>
<evidence type="ECO:0000313" key="4">
    <source>
        <dbReference type="EMBL" id="MBS5333198.1"/>
    </source>
</evidence>
<feature type="compositionally biased region" description="Pro residues" evidence="1">
    <location>
        <begin position="120"/>
        <end position="132"/>
    </location>
</feature>
<dbReference type="AlphaFoldDB" id="A0A943HIM8"/>
<feature type="compositionally biased region" description="Pro residues" evidence="1">
    <location>
        <begin position="94"/>
        <end position="112"/>
    </location>
</feature>
<sequence>MPNPNRKTLLRALCLTAAGSALFASLYVGSTSAYFTSTATVQVADIRATDTWPNNPGQSDDPEADAPVFLDEETIAPDTQLAATPAPTAEPTATPEPTPTATPEPTAEPTPTPAATAEPTPEPTAEPTPEPTVTPEATAAPETKSAQSEKTAQADPVAFAAPARTAHRAPQKQATLALYRGNASAAQAFALPNMLPGDTAEKEFTVNVSHRGKVTLYFSAGPDDVAAPLAGGLQLTVTCNNTQLYSGTFADVPAVLPVDVPGTAADTTDAMTYRVTVALPTSAGNEYQDLTMTADLNWWVDELAPAPGTDTAASDSTATSGGATGQLTGKPGFVKALTAMPQTSDSFPLAIVVVIMAVSAIALAALVIAKRKGDDHERK</sequence>
<dbReference type="Proteomes" id="UP000759273">
    <property type="component" value="Unassembled WGS sequence"/>
</dbReference>
<organism evidence="4 5">
    <name type="scientific">Subdoligranulum variabile</name>
    <dbReference type="NCBI Taxonomy" id="214851"/>
    <lineage>
        <taxon>Bacteria</taxon>
        <taxon>Bacillati</taxon>
        <taxon>Bacillota</taxon>
        <taxon>Clostridia</taxon>
        <taxon>Eubacteriales</taxon>
        <taxon>Oscillospiraceae</taxon>
        <taxon>Subdoligranulum</taxon>
    </lineage>
</organism>
<keyword evidence="2" id="KW-0812">Transmembrane</keyword>
<feature type="chain" id="PRO_5039629899" evidence="3">
    <location>
        <begin position="24"/>
        <end position="379"/>
    </location>
</feature>
<reference evidence="4" key="1">
    <citation type="submission" date="2021-02" db="EMBL/GenBank/DDBJ databases">
        <title>Infant gut strain persistence is associated with maternal origin, phylogeny, and functional potential including surface adhesion and iron acquisition.</title>
        <authorList>
            <person name="Lou Y.C."/>
        </authorList>
    </citation>
    <scope>NUCLEOTIDE SEQUENCE</scope>
    <source>
        <strain evidence="4">L3_101_000M1_dasL3_101_000M1_concoct_87</strain>
    </source>
</reference>
<gene>
    <name evidence="4" type="ORF">KHY36_11805</name>
</gene>
<protein>
    <submittedName>
        <fullName evidence="4">Uncharacterized protein</fullName>
    </submittedName>
</protein>
<evidence type="ECO:0000313" key="5">
    <source>
        <dbReference type="Proteomes" id="UP000759273"/>
    </source>
</evidence>
<keyword evidence="3" id="KW-0732">Signal</keyword>
<name>A0A943HIM8_9FIRM</name>
<feature type="compositionally biased region" description="Low complexity" evidence="1">
    <location>
        <begin position="82"/>
        <end position="93"/>
    </location>
</feature>
<evidence type="ECO:0000256" key="2">
    <source>
        <dbReference type="SAM" id="Phobius"/>
    </source>
</evidence>
<dbReference type="EMBL" id="JAGZGG010000033">
    <property type="protein sequence ID" value="MBS5333198.1"/>
    <property type="molecule type" value="Genomic_DNA"/>
</dbReference>
<feature type="region of interest" description="Disordered" evidence="1">
    <location>
        <begin position="82"/>
        <end position="154"/>
    </location>
</feature>
<feature type="transmembrane region" description="Helical" evidence="2">
    <location>
        <begin position="347"/>
        <end position="369"/>
    </location>
</feature>
<keyword evidence="2" id="KW-1133">Transmembrane helix</keyword>
<accession>A0A943HIM8</accession>